<protein>
    <submittedName>
        <fullName evidence="6">LysR family transcriptional regulator</fullName>
    </submittedName>
</protein>
<dbReference type="Proteomes" id="UP000050969">
    <property type="component" value="Unassembled WGS sequence"/>
</dbReference>
<feature type="domain" description="HTH lysR-type" evidence="5">
    <location>
        <begin position="1"/>
        <end position="58"/>
    </location>
</feature>
<dbReference type="PANTHER" id="PTHR30346:SF0">
    <property type="entry name" value="HCA OPERON TRANSCRIPTIONAL ACTIVATOR HCAR"/>
    <property type="match status" value="1"/>
</dbReference>
<keyword evidence="3" id="KW-0238">DNA-binding</keyword>
<dbReference type="PANTHER" id="PTHR30346">
    <property type="entry name" value="TRANSCRIPTIONAL DUAL REGULATOR HCAR-RELATED"/>
    <property type="match status" value="1"/>
</dbReference>
<sequence>MDTQKLATFVDLATTKNYSETAARIFSTQATVSKQIMALEKEWGIKLFTRAHRQVTLTAAGEAVLPAVKRVLAETQVLADKVAAQRLASEQTLVIKGIPSISQYQAFKIITEFTKKYPDINLKFSEVETDQLESALTHDRADIIFTRLFHPIQAKYTALINEEDYFVILMPKSNRLAAQASVKLEMLVHESFLLLDSATNLFDPVKTMLMQAGITPQITYEGRRIDLILGMLNRGVGVSIMMRKSFDLTNYKNVVAIPIEPKAYSHLAFVKQRNKHSQAIDTFWHFANQSI</sequence>
<dbReference type="AlphaFoldDB" id="A0A0R2MWS3"/>
<keyword evidence="4" id="KW-0804">Transcription</keyword>
<dbReference type="Pfam" id="PF03466">
    <property type="entry name" value="LysR_substrate"/>
    <property type="match status" value="1"/>
</dbReference>
<dbReference type="PATRIC" id="fig|1293598.4.peg.1951"/>
<dbReference type="STRING" id="1293598.IV56_GL001875"/>
<dbReference type="InterPro" id="IPR000847">
    <property type="entry name" value="LysR_HTH_N"/>
</dbReference>
<evidence type="ECO:0000256" key="2">
    <source>
        <dbReference type="ARBA" id="ARBA00023015"/>
    </source>
</evidence>
<dbReference type="Gene3D" id="1.10.10.10">
    <property type="entry name" value="Winged helix-like DNA-binding domain superfamily/Winged helix DNA-binding domain"/>
    <property type="match status" value="1"/>
</dbReference>
<dbReference type="SUPFAM" id="SSF46785">
    <property type="entry name" value="Winged helix' DNA-binding domain"/>
    <property type="match status" value="1"/>
</dbReference>
<accession>A0A0R2MWS3</accession>
<dbReference type="GO" id="GO:0032993">
    <property type="term" value="C:protein-DNA complex"/>
    <property type="evidence" value="ECO:0007669"/>
    <property type="project" value="TreeGrafter"/>
</dbReference>
<dbReference type="SUPFAM" id="SSF53850">
    <property type="entry name" value="Periplasmic binding protein-like II"/>
    <property type="match status" value="1"/>
</dbReference>
<keyword evidence="7" id="KW-1185">Reference proteome</keyword>
<evidence type="ECO:0000313" key="6">
    <source>
        <dbReference type="EMBL" id="KRO18078.1"/>
    </source>
</evidence>
<keyword evidence="2" id="KW-0805">Transcription regulation</keyword>
<evidence type="ECO:0000259" key="5">
    <source>
        <dbReference type="PROSITE" id="PS50931"/>
    </source>
</evidence>
<dbReference type="Gene3D" id="3.40.190.290">
    <property type="match status" value="1"/>
</dbReference>
<dbReference type="EMBL" id="JQCE01000006">
    <property type="protein sequence ID" value="KRO18078.1"/>
    <property type="molecule type" value="Genomic_DNA"/>
</dbReference>
<proteinExistence type="inferred from homology"/>
<dbReference type="InterPro" id="IPR005119">
    <property type="entry name" value="LysR_subst-bd"/>
</dbReference>
<dbReference type="Pfam" id="PF00126">
    <property type="entry name" value="HTH_1"/>
    <property type="match status" value="1"/>
</dbReference>
<dbReference type="PROSITE" id="PS50931">
    <property type="entry name" value="HTH_LYSR"/>
    <property type="match status" value="1"/>
</dbReference>
<evidence type="ECO:0000313" key="7">
    <source>
        <dbReference type="Proteomes" id="UP000050969"/>
    </source>
</evidence>
<dbReference type="FunFam" id="1.10.10.10:FF:000001">
    <property type="entry name" value="LysR family transcriptional regulator"/>
    <property type="match status" value="1"/>
</dbReference>
<name>A0A0R2MWS3_9LACO</name>
<comment type="caution">
    <text evidence="6">The sequence shown here is derived from an EMBL/GenBank/DDBJ whole genome shotgun (WGS) entry which is preliminary data.</text>
</comment>
<dbReference type="CDD" id="cd05466">
    <property type="entry name" value="PBP2_LTTR_substrate"/>
    <property type="match status" value="1"/>
</dbReference>
<dbReference type="GO" id="GO:0003700">
    <property type="term" value="F:DNA-binding transcription factor activity"/>
    <property type="evidence" value="ECO:0007669"/>
    <property type="project" value="InterPro"/>
</dbReference>
<evidence type="ECO:0000256" key="3">
    <source>
        <dbReference type="ARBA" id="ARBA00023125"/>
    </source>
</evidence>
<evidence type="ECO:0000256" key="4">
    <source>
        <dbReference type="ARBA" id="ARBA00023163"/>
    </source>
</evidence>
<reference evidence="6 7" key="1">
    <citation type="journal article" date="2015" name="Genome Announc.">
        <title>Expanding the biotechnology potential of lactobacilli through comparative genomics of 213 strains and associated genera.</title>
        <authorList>
            <person name="Sun Z."/>
            <person name="Harris H.M."/>
            <person name="McCann A."/>
            <person name="Guo C."/>
            <person name="Argimon S."/>
            <person name="Zhang W."/>
            <person name="Yang X."/>
            <person name="Jeffery I.B."/>
            <person name="Cooney J.C."/>
            <person name="Kagawa T.F."/>
            <person name="Liu W."/>
            <person name="Song Y."/>
            <person name="Salvetti E."/>
            <person name="Wrobel A."/>
            <person name="Rasinkangas P."/>
            <person name="Parkhill J."/>
            <person name="Rea M.C."/>
            <person name="O'Sullivan O."/>
            <person name="Ritari J."/>
            <person name="Douillard F.P."/>
            <person name="Paul Ross R."/>
            <person name="Yang R."/>
            <person name="Briner A.E."/>
            <person name="Felis G.E."/>
            <person name="de Vos W.M."/>
            <person name="Barrangou R."/>
            <person name="Klaenhammer T.R."/>
            <person name="Caufield P.W."/>
            <person name="Cui Y."/>
            <person name="Zhang H."/>
            <person name="O'Toole P.W."/>
        </authorList>
    </citation>
    <scope>NUCLEOTIDE SEQUENCE [LARGE SCALE GENOMIC DNA]</scope>
    <source>
        <strain evidence="6 7">DSM 24301</strain>
    </source>
</reference>
<dbReference type="InterPro" id="IPR036390">
    <property type="entry name" value="WH_DNA-bd_sf"/>
</dbReference>
<dbReference type="InterPro" id="IPR036388">
    <property type="entry name" value="WH-like_DNA-bd_sf"/>
</dbReference>
<dbReference type="GO" id="GO:0003677">
    <property type="term" value="F:DNA binding"/>
    <property type="evidence" value="ECO:0007669"/>
    <property type="project" value="UniProtKB-KW"/>
</dbReference>
<gene>
    <name evidence="6" type="ORF">IV56_GL001875</name>
</gene>
<organism evidence="6 7">
    <name type="scientific">Lacticaseibacillus saniviri JCM 17471 = DSM 24301</name>
    <dbReference type="NCBI Taxonomy" id="1293598"/>
    <lineage>
        <taxon>Bacteria</taxon>
        <taxon>Bacillati</taxon>
        <taxon>Bacillota</taxon>
        <taxon>Bacilli</taxon>
        <taxon>Lactobacillales</taxon>
        <taxon>Lactobacillaceae</taxon>
        <taxon>Lacticaseibacillus</taxon>
    </lineage>
</organism>
<dbReference type="RefSeq" id="WP_056992484.1">
    <property type="nucleotide sequence ID" value="NZ_JQCE01000006.1"/>
</dbReference>
<evidence type="ECO:0000256" key="1">
    <source>
        <dbReference type="ARBA" id="ARBA00009437"/>
    </source>
</evidence>
<comment type="similarity">
    <text evidence="1">Belongs to the LysR transcriptional regulatory family.</text>
</comment>